<dbReference type="InterPro" id="IPR006311">
    <property type="entry name" value="TAT_signal"/>
</dbReference>
<dbReference type="InterPro" id="IPR011706">
    <property type="entry name" value="Cu-oxidase_C"/>
</dbReference>
<reference evidence="3 4" key="1">
    <citation type="submission" date="2022-07" db="EMBL/GenBank/DDBJ databases">
        <title>Genome Analysis of Selected Gammaproteobacteria from Nigerian Food snails.</title>
        <authorList>
            <person name="Okafor A.C."/>
        </authorList>
    </citation>
    <scope>NUCLEOTIDE SEQUENCE [LARGE SCALE GENOMIC DNA]</scope>
    <source>
        <strain evidence="3 4">Awg 2</strain>
    </source>
</reference>
<protein>
    <submittedName>
        <fullName evidence="3">Multicopper oxidase domain-containing protein</fullName>
    </submittedName>
</protein>
<dbReference type="Gene3D" id="2.60.40.420">
    <property type="entry name" value="Cupredoxins - blue copper proteins"/>
    <property type="match status" value="3"/>
</dbReference>
<accession>A0ABT4YA77</accession>
<dbReference type="SUPFAM" id="SSF49503">
    <property type="entry name" value="Cupredoxins"/>
    <property type="match status" value="3"/>
</dbReference>
<dbReference type="PROSITE" id="PS51318">
    <property type="entry name" value="TAT"/>
    <property type="match status" value="1"/>
</dbReference>
<evidence type="ECO:0000313" key="3">
    <source>
        <dbReference type="EMBL" id="MDA8485683.1"/>
    </source>
</evidence>
<feature type="compositionally biased region" description="Low complexity" evidence="1">
    <location>
        <begin position="594"/>
        <end position="619"/>
    </location>
</feature>
<dbReference type="Proteomes" id="UP001211689">
    <property type="component" value="Unassembled WGS sequence"/>
</dbReference>
<evidence type="ECO:0000313" key="4">
    <source>
        <dbReference type="Proteomes" id="UP001211689"/>
    </source>
</evidence>
<dbReference type="PANTHER" id="PTHR48267">
    <property type="entry name" value="CUPREDOXIN SUPERFAMILY PROTEIN"/>
    <property type="match status" value="1"/>
</dbReference>
<dbReference type="RefSeq" id="WP_271471903.1">
    <property type="nucleotide sequence ID" value="NZ_JANEWF010000032.1"/>
</dbReference>
<gene>
    <name evidence="3" type="ORF">NNO07_21655</name>
</gene>
<dbReference type="CDD" id="cd13889">
    <property type="entry name" value="CuRO_3_BOD"/>
    <property type="match status" value="1"/>
</dbReference>
<evidence type="ECO:0000256" key="1">
    <source>
        <dbReference type="SAM" id="MobiDB-lite"/>
    </source>
</evidence>
<dbReference type="Pfam" id="PF07731">
    <property type="entry name" value="Cu-oxidase_2"/>
    <property type="match status" value="1"/>
</dbReference>
<dbReference type="PANTHER" id="PTHR48267:SF1">
    <property type="entry name" value="BILIRUBIN OXIDASE"/>
    <property type="match status" value="1"/>
</dbReference>
<dbReference type="EMBL" id="JANEWF010000032">
    <property type="protein sequence ID" value="MDA8485683.1"/>
    <property type="molecule type" value="Genomic_DNA"/>
</dbReference>
<dbReference type="CDD" id="cd13866">
    <property type="entry name" value="CuRO_2_BOD"/>
    <property type="match status" value="1"/>
</dbReference>
<evidence type="ECO:0000259" key="2">
    <source>
        <dbReference type="Pfam" id="PF07731"/>
    </source>
</evidence>
<proteinExistence type="predicted"/>
<feature type="region of interest" description="Disordered" evidence="1">
    <location>
        <begin position="590"/>
        <end position="619"/>
    </location>
</feature>
<organism evidence="3 4">
    <name type="scientific">Metapseudomonas resinovorans</name>
    <name type="common">Pseudomonas resinovorans</name>
    <dbReference type="NCBI Taxonomy" id="53412"/>
    <lineage>
        <taxon>Bacteria</taxon>
        <taxon>Pseudomonadati</taxon>
        <taxon>Pseudomonadota</taxon>
        <taxon>Gammaproteobacteria</taxon>
        <taxon>Pseudomonadales</taxon>
        <taxon>Pseudomonadaceae</taxon>
        <taxon>Metapseudomonas</taxon>
    </lineage>
</organism>
<name>A0ABT4YA77_METRE</name>
<sequence>MNSSCTDRIGAQLTSGKAQVESRRSFLKLSAAAMATPLIARSIPAIAEGGNSGQSSPPTTPWAIELPTEITPIEPTTLDPAPTEAANTAAGEVPRAPHQRFNELGIAETYEMTAMERPDWVFNPAYPPQPVWGFQGNGIVSTPGPVCVGHYGRPMVVRFRNALPQDHQGFGSPEISVHLHNAHTASESDGFPADFFSPNKAGPTLGGPGQFKDHHYGNICAGFDEFQNGIGDLREALGTLFYHDHTMDFTGPNVYKGLMGFYLLFDEIDSGNERDPNPAALRLPSFPYDYPLAFSDKRFDQDGILTWNQVDPDGVLGDKITVNGIIEPFLRVAARKYRFRLLNGGPSRFYQFHLVDASNAEQTFTYIANDGNLLPAPLRNHTQVNLGVAERGDIVVDFSAYPLGTELFLVNRQEQTTTRRPDGVTSPGTRVLKFVVDRQPPEQDLSQVPDTLRELRPLDPAEIAAAPVRRWEFERRNGMWAVNGQFFDPTRTSARVRQGTAEVWELVNDHGGWVHPVHIHFEEGRIISKVVEDVEVPVPPHEQGRKDVYVLGENTILRVFLRFRDFVGKHPIHCHNMIHEDHAMMARWDIELDPSGPSPGTSPAAGPSSSGTPDTGGTP</sequence>
<keyword evidence="4" id="KW-1185">Reference proteome</keyword>
<dbReference type="InterPro" id="IPR008972">
    <property type="entry name" value="Cupredoxin"/>
</dbReference>
<feature type="domain" description="Plastocyanin-like" evidence="2">
    <location>
        <begin position="474"/>
        <end position="589"/>
    </location>
</feature>
<comment type="caution">
    <text evidence="3">The sequence shown here is derived from an EMBL/GenBank/DDBJ whole genome shotgun (WGS) entry which is preliminary data.</text>
</comment>
<dbReference type="InterPro" id="IPR045087">
    <property type="entry name" value="Cu-oxidase_fam"/>
</dbReference>